<proteinExistence type="predicted"/>
<feature type="transmembrane region" description="Helical" evidence="2">
    <location>
        <begin position="111"/>
        <end position="128"/>
    </location>
</feature>
<sequence>MAEGEQEEFKQIPITPGVEASADEASLPRTDSGLREAELLGRNLSAEEIKRRSEHNEHERNEKFRNHFEAIAIVSLWGFFLLFTGLILAWFWHYIMPVQWHWLAQDQLSKVQTLATGGIVATIAAGHLKKRLG</sequence>
<gene>
    <name evidence="3" type="ORF">GGE12_000553</name>
</gene>
<dbReference type="AlphaFoldDB" id="A0A7W6WCB0"/>
<feature type="region of interest" description="Disordered" evidence="1">
    <location>
        <begin position="1"/>
        <end position="33"/>
    </location>
</feature>
<name>A0A7W6WCB0_9HYPH</name>
<evidence type="ECO:0000313" key="3">
    <source>
        <dbReference type="EMBL" id="MBB4272811.1"/>
    </source>
</evidence>
<keyword evidence="2" id="KW-0812">Transmembrane</keyword>
<dbReference type="EMBL" id="JACIGM010000001">
    <property type="protein sequence ID" value="MBB4272811.1"/>
    <property type="molecule type" value="Genomic_DNA"/>
</dbReference>
<evidence type="ECO:0000256" key="2">
    <source>
        <dbReference type="SAM" id="Phobius"/>
    </source>
</evidence>
<comment type="caution">
    <text evidence="3">The sequence shown here is derived from an EMBL/GenBank/DDBJ whole genome shotgun (WGS) entry which is preliminary data.</text>
</comment>
<keyword evidence="2" id="KW-1133">Transmembrane helix</keyword>
<dbReference type="Proteomes" id="UP000533641">
    <property type="component" value="Unassembled WGS sequence"/>
</dbReference>
<organism evidence="3 4">
    <name type="scientific">Rhizobium mongolense</name>
    <dbReference type="NCBI Taxonomy" id="57676"/>
    <lineage>
        <taxon>Bacteria</taxon>
        <taxon>Pseudomonadati</taxon>
        <taxon>Pseudomonadota</taxon>
        <taxon>Alphaproteobacteria</taxon>
        <taxon>Hyphomicrobiales</taxon>
        <taxon>Rhizobiaceae</taxon>
        <taxon>Rhizobium/Agrobacterium group</taxon>
        <taxon>Rhizobium</taxon>
    </lineage>
</organism>
<protein>
    <submittedName>
        <fullName evidence="3">Uncharacterized protein</fullName>
    </submittedName>
</protein>
<feature type="transmembrane region" description="Helical" evidence="2">
    <location>
        <begin position="70"/>
        <end position="91"/>
    </location>
</feature>
<accession>A0A7W6WCB0</accession>
<evidence type="ECO:0000313" key="4">
    <source>
        <dbReference type="Proteomes" id="UP000533641"/>
    </source>
</evidence>
<dbReference type="RefSeq" id="WP_183922754.1">
    <property type="nucleotide sequence ID" value="NZ_JACIGM010000001.1"/>
</dbReference>
<evidence type="ECO:0000256" key="1">
    <source>
        <dbReference type="SAM" id="MobiDB-lite"/>
    </source>
</evidence>
<keyword evidence="2" id="KW-0472">Membrane</keyword>
<reference evidence="3 4" key="1">
    <citation type="submission" date="2020-08" db="EMBL/GenBank/DDBJ databases">
        <title>Genomic Encyclopedia of Type Strains, Phase IV (KMG-V): Genome sequencing to study the core and pangenomes of soil and plant-associated prokaryotes.</title>
        <authorList>
            <person name="Whitman W."/>
        </authorList>
    </citation>
    <scope>NUCLEOTIDE SEQUENCE [LARGE SCALE GENOMIC DNA]</scope>
    <source>
        <strain evidence="3 4">SEMIA 402</strain>
    </source>
</reference>